<dbReference type="GO" id="GO:0047739">
    <property type="term" value="F:cephalosporin-C deacetylase activity"/>
    <property type="evidence" value="ECO:0007669"/>
    <property type="project" value="UniProtKB-EC"/>
</dbReference>
<dbReference type="InterPro" id="IPR039069">
    <property type="entry name" value="CE7"/>
</dbReference>
<comment type="caution">
    <text evidence="5">The sequence shown here is derived from an EMBL/GenBank/DDBJ whole genome shotgun (WGS) entry which is preliminary data.</text>
</comment>
<sequence>MALFDLPLDELRNYRPEPHLPDDLDAFWAETLAEARSAGAPAVATPVETPFAGLRTYDVTFTGYAGQPVRGWLNLPAAADGPLPVVVEFIGYGGGRGLPHEWLLWASAGYAHFVMDTRGQGAGWRGGDTPDPGPDGAGPSHPGFMTRGILDPRTYYYRRLFADAARAVESAAGLPGVDASRLAVAGSSQGGALSLAVASLVPSLVGAVVAQVPFLCHIRRMVTLTDSDPFHELVRFFRVNPDRVAAAQRTLDYIDLLHLTPRATAPLLASAALMDATCPPSGIFAAVNAYGGAEKDIAVYEWDGHEGGRADFQGRSVAFVNGVLKG</sequence>
<accession>A0AAE3W3G8</accession>
<gene>
    <name evidence="5" type="ORF">J2S42_005314</name>
</gene>
<keyword evidence="5" id="KW-0378">Hydrolase</keyword>
<dbReference type="AlphaFoldDB" id="A0AAE3W3G8"/>
<organism evidence="5 6">
    <name type="scientific">Catenuloplanes indicus</name>
    <dbReference type="NCBI Taxonomy" id="137267"/>
    <lineage>
        <taxon>Bacteria</taxon>
        <taxon>Bacillati</taxon>
        <taxon>Actinomycetota</taxon>
        <taxon>Actinomycetes</taxon>
        <taxon>Micromonosporales</taxon>
        <taxon>Micromonosporaceae</taxon>
        <taxon>Catenuloplanes</taxon>
    </lineage>
</organism>
<dbReference type="SUPFAM" id="SSF53474">
    <property type="entry name" value="alpha/beta-Hydrolases"/>
    <property type="match status" value="1"/>
</dbReference>
<dbReference type="EMBL" id="JAUSUZ010000001">
    <property type="protein sequence ID" value="MDQ0368645.1"/>
    <property type="molecule type" value="Genomic_DNA"/>
</dbReference>
<keyword evidence="6" id="KW-1185">Reference proteome</keyword>
<dbReference type="InterPro" id="IPR029058">
    <property type="entry name" value="AB_hydrolase_fold"/>
</dbReference>
<evidence type="ECO:0000256" key="3">
    <source>
        <dbReference type="SAM" id="MobiDB-lite"/>
    </source>
</evidence>
<dbReference type="PANTHER" id="PTHR40111:SF1">
    <property type="entry name" value="CEPHALOSPORIN-C DEACETYLASE"/>
    <property type="match status" value="1"/>
</dbReference>
<evidence type="ECO:0000313" key="6">
    <source>
        <dbReference type="Proteomes" id="UP001240236"/>
    </source>
</evidence>
<dbReference type="RefSeq" id="WP_307243323.1">
    <property type="nucleotide sequence ID" value="NZ_JAUSUZ010000001.1"/>
</dbReference>
<name>A0AAE3W3G8_9ACTN</name>
<feature type="active site" description="Charge relay system" evidence="1">
    <location>
        <position position="275"/>
    </location>
</feature>
<feature type="domain" description="Acetyl xylan esterase" evidence="4">
    <location>
        <begin position="1"/>
        <end position="318"/>
    </location>
</feature>
<dbReference type="InterPro" id="IPR008391">
    <property type="entry name" value="AXE1_dom"/>
</dbReference>
<evidence type="ECO:0000313" key="5">
    <source>
        <dbReference type="EMBL" id="MDQ0368645.1"/>
    </source>
</evidence>
<dbReference type="Gene3D" id="3.40.50.1820">
    <property type="entry name" value="alpha/beta hydrolase"/>
    <property type="match status" value="1"/>
</dbReference>
<feature type="region of interest" description="Disordered" evidence="3">
    <location>
        <begin position="121"/>
        <end position="143"/>
    </location>
</feature>
<feature type="active site" description="Charge relay system" evidence="1">
    <location>
        <position position="305"/>
    </location>
</feature>
<dbReference type="Pfam" id="PF05448">
    <property type="entry name" value="AXE1"/>
    <property type="match status" value="1"/>
</dbReference>
<protein>
    <submittedName>
        <fullName evidence="5">Cephalosporin-C deacetylase</fullName>
        <ecNumber evidence="5">3.1.1.41</ecNumber>
    </submittedName>
</protein>
<dbReference type="EC" id="3.1.1.41" evidence="5"/>
<proteinExistence type="predicted"/>
<dbReference type="GO" id="GO:0005976">
    <property type="term" value="P:polysaccharide metabolic process"/>
    <property type="evidence" value="ECO:0007669"/>
    <property type="project" value="TreeGrafter"/>
</dbReference>
<feature type="binding site" evidence="2">
    <location>
        <position position="92"/>
    </location>
    <ligand>
        <name>substrate</name>
    </ligand>
</feature>
<evidence type="ECO:0000256" key="1">
    <source>
        <dbReference type="PIRSR" id="PIRSR639069-1"/>
    </source>
</evidence>
<reference evidence="5 6" key="1">
    <citation type="submission" date="2023-07" db="EMBL/GenBank/DDBJ databases">
        <title>Sequencing the genomes of 1000 actinobacteria strains.</title>
        <authorList>
            <person name="Klenk H.-P."/>
        </authorList>
    </citation>
    <scope>NUCLEOTIDE SEQUENCE [LARGE SCALE GENOMIC DNA]</scope>
    <source>
        <strain evidence="5 6">DSM 44709</strain>
    </source>
</reference>
<evidence type="ECO:0000256" key="2">
    <source>
        <dbReference type="PIRSR" id="PIRSR639069-2"/>
    </source>
</evidence>
<evidence type="ECO:0000259" key="4">
    <source>
        <dbReference type="Pfam" id="PF05448"/>
    </source>
</evidence>
<dbReference type="Proteomes" id="UP001240236">
    <property type="component" value="Unassembled WGS sequence"/>
</dbReference>
<feature type="active site" description="Nucleophile" evidence="1">
    <location>
        <position position="188"/>
    </location>
</feature>
<dbReference type="PANTHER" id="PTHR40111">
    <property type="entry name" value="CEPHALOSPORIN-C DEACETYLASE"/>
    <property type="match status" value="1"/>
</dbReference>